<name>A0A4U5MUX4_STECR</name>
<dbReference type="PANTHER" id="PTHR23259:SF82">
    <property type="entry name" value="SERINE PROTEASE INHIBITOR 1 PROTEIN"/>
    <property type="match status" value="1"/>
</dbReference>
<evidence type="ECO:0000256" key="2">
    <source>
        <dbReference type="ARBA" id="ARBA00022900"/>
    </source>
</evidence>
<keyword evidence="2" id="KW-0722">Serine protease inhibitor</keyword>
<gene>
    <name evidence="5" type="ORF">L596_020679</name>
</gene>
<feature type="domain" description="TIL" evidence="4">
    <location>
        <begin position="112"/>
        <end position="162"/>
    </location>
</feature>
<accession>A0A4U5MUX4</accession>
<dbReference type="Gene3D" id="2.10.25.10">
    <property type="entry name" value="Laminin"/>
    <property type="match status" value="3"/>
</dbReference>
<evidence type="ECO:0000259" key="4">
    <source>
        <dbReference type="Pfam" id="PF01826"/>
    </source>
</evidence>
<dbReference type="Pfam" id="PF01826">
    <property type="entry name" value="TIL"/>
    <property type="match status" value="1"/>
</dbReference>
<dbReference type="CDD" id="cd19941">
    <property type="entry name" value="TIL"/>
    <property type="match status" value="1"/>
</dbReference>
<keyword evidence="3" id="KW-1015">Disulfide bond</keyword>
<protein>
    <recommendedName>
        <fullName evidence="4">TIL domain-containing protein</fullName>
    </recommendedName>
</protein>
<keyword evidence="1" id="KW-0646">Protease inhibitor</keyword>
<dbReference type="Proteomes" id="UP000298663">
    <property type="component" value="Unassembled WGS sequence"/>
</dbReference>
<comment type="caution">
    <text evidence="5">The sequence shown here is derived from an EMBL/GenBank/DDBJ whole genome shotgun (WGS) entry which is preliminary data.</text>
</comment>
<sequence>MATCEKPVVTICDRMTRDPGCYCNDPYVFHRGLCILATECPQYKKNATVPAQKPPKCGRPRTTYMEFGSCVATCGKPDLTDCEMHHHPGCYCSKPYVYHRGQCILATECPKCPENEKYMDCGISERTCSSLTDIPSKCKKPGCYCSAPFVRHNGKCIKINKCP</sequence>
<dbReference type="AlphaFoldDB" id="A0A4U5MUX4"/>
<evidence type="ECO:0000313" key="5">
    <source>
        <dbReference type="EMBL" id="TKR73362.1"/>
    </source>
</evidence>
<evidence type="ECO:0000256" key="1">
    <source>
        <dbReference type="ARBA" id="ARBA00022690"/>
    </source>
</evidence>
<dbReference type="InterPro" id="IPR051368">
    <property type="entry name" value="SerProtInhib-TIL_Domain"/>
</dbReference>
<dbReference type="EMBL" id="AZBU02000006">
    <property type="protein sequence ID" value="TKR73362.1"/>
    <property type="molecule type" value="Genomic_DNA"/>
</dbReference>
<organism evidence="5 6">
    <name type="scientific">Steinernema carpocapsae</name>
    <name type="common">Entomopathogenic nematode</name>
    <dbReference type="NCBI Taxonomy" id="34508"/>
    <lineage>
        <taxon>Eukaryota</taxon>
        <taxon>Metazoa</taxon>
        <taxon>Ecdysozoa</taxon>
        <taxon>Nematoda</taxon>
        <taxon>Chromadorea</taxon>
        <taxon>Rhabditida</taxon>
        <taxon>Tylenchina</taxon>
        <taxon>Panagrolaimomorpha</taxon>
        <taxon>Strongyloidoidea</taxon>
        <taxon>Steinernematidae</taxon>
        <taxon>Steinernema</taxon>
    </lineage>
</organism>
<keyword evidence="6" id="KW-1185">Reference proteome</keyword>
<dbReference type="PANTHER" id="PTHR23259">
    <property type="entry name" value="RIDDLE"/>
    <property type="match status" value="1"/>
</dbReference>
<dbReference type="InterPro" id="IPR036084">
    <property type="entry name" value="Ser_inhib-like_sf"/>
</dbReference>
<evidence type="ECO:0000313" key="6">
    <source>
        <dbReference type="Proteomes" id="UP000298663"/>
    </source>
</evidence>
<dbReference type="OrthoDB" id="9879420at2759"/>
<evidence type="ECO:0000256" key="3">
    <source>
        <dbReference type="ARBA" id="ARBA00023157"/>
    </source>
</evidence>
<reference evidence="5 6" key="2">
    <citation type="journal article" date="2019" name="G3 (Bethesda)">
        <title>Hybrid Assembly of the Genome of the Entomopathogenic Nematode Steinernema carpocapsae Identifies the X-Chromosome.</title>
        <authorList>
            <person name="Serra L."/>
            <person name="Macchietto M."/>
            <person name="Macias-Munoz A."/>
            <person name="McGill C.J."/>
            <person name="Rodriguez I.M."/>
            <person name="Rodriguez B."/>
            <person name="Murad R."/>
            <person name="Mortazavi A."/>
        </authorList>
    </citation>
    <scope>NUCLEOTIDE SEQUENCE [LARGE SCALE GENOMIC DNA]</scope>
    <source>
        <strain evidence="5 6">ALL</strain>
    </source>
</reference>
<dbReference type="SUPFAM" id="SSF57567">
    <property type="entry name" value="Serine protease inhibitors"/>
    <property type="match status" value="3"/>
</dbReference>
<proteinExistence type="predicted"/>
<dbReference type="GO" id="GO:0004867">
    <property type="term" value="F:serine-type endopeptidase inhibitor activity"/>
    <property type="evidence" value="ECO:0007669"/>
    <property type="project" value="UniProtKB-KW"/>
</dbReference>
<reference evidence="5 6" key="1">
    <citation type="journal article" date="2015" name="Genome Biol.">
        <title>Comparative genomics of Steinernema reveals deeply conserved gene regulatory networks.</title>
        <authorList>
            <person name="Dillman A.R."/>
            <person name="Macchietto M."/>
            <person name="Porter C.F."/>
            <person name="Rogers A."/>
            <person name="Williams B."/>
            <person name="Antoshechkin I."/>
            <person name="Lee M.M."/>
            <person name="Goodwin Z."/>
            <person name="Lu X."/>
            <person name="Lewis E.E."/>
            <person name="Goodrich-Blair H."/>
            <person name="Stock S.P."/>
            <person name="Adams B.J."/>
            <person name="Sternberg P.W."/>
            <person name="Mortazavi A."/>
        </authorList>
    </citation>
    <scope>NUCLEOTIDE SEQUENCE [LARGE SCALE GENOMIC DNA]</scope>
    <source>
        <strain evidence="5 6">ALL</strain>
    </source>
</reference>
<dbReference type="InterPro" id="IPR002919">
    <property type="entry name" value="TIL_dom"/>
</dbReference>